<feature type="domain" description="MobA-like NTP transferase" evidence="3">
    <location>
        <begin position="81"/>
        <end position="210"/>
    </location>
</feature>
<dbReference type="InterPro" id="IPR029044">
    <property type="entry name" value="Nucleotide-diphossugar_trans"/>
</dbReference>
<comment type="caution">
    <text evidence="4">The sequence shown here is derived from an EMBL/GenBank/DDBJ whole genome shotgun (WGS) entry which is preliminary data.</text>
</comment>
<dbReference type="CDD" id="cd02523">
    <property type="entry name" value="PC_cytidylyltransferase"/>
    <property type="match status" value="1"/>
</dbReference>
<dbReference type="PANTHER" id="PTHR43584">
    <property type="entry name" value="NUCLEOTIDYL TRANSFERASE"/>
    <property type="match status" value="1"/>
</dbReference>
<protein>
    <submittedName>
        <fullName evidence="4">NTP transferase domain-containing protein</fullName>
    </submittedName>
</protein>
<accession>A0A6N7PJ24</accession>
<dbReference type="SUPFAM" id="SSF53448">
    <property type="entry name" value="Nucleotide-diphospho-sugar transferases"/>
    <property type="match status" value="1"/>
</dbReference>
<reference evidence="4 5" key="1">
    <citation type="submission" date="2019-10" db="EMBL/GenBank/DDBJ databases">
        <title>A soil myxobacterium in the family Polyangiaceae.</title>
        <authorList>
            <person name="Li Y."/>
            <person name="Wang J."/>
        </authorList>
    </citation>
    <scope>NUCLEOTIDE SEQUENCE [LARGE SCALE GENOMIC DNA]</scope>
    <source>
        <strain evidence="4 5">DSM 14734</strain>
    </source>
</reference>
<evidence type="ECO:0000256" key="1">
    <source>
        <dbReference type="ARBA" id="ARBA00022679"/>
    </source>
</evidence>
<organism evidence="4 5">
    <name type="scientific">Polyangium spumosum</name>
    <dbReference type="NCBI Taxonomy" id="889282"/>
    <lineage>
        <taxon>Bacteria</taxon>
        <taxon>Pseudomonadati</taxon>
        <taxon>Myxococcota</taxon>
        <taxon>Polyangia</taxon>
        <taxon>Polyangiales</taxon>
        <taxon>Polyangiaceae</taxon>
        <taxon>Polyangium</taxon>
    </lineage>
</organism>
<keyword evidence="1 4" id="KW-0808">Transferase</keyword>
<evidence type="ECO:0000259" key="3">
    <source>
        <dbReference type="Pfam" id="PF12804"/>
    </source>
</evidence>
<dbReference type="OrthoDB" id="9788272at2"/>
<evidence type="ECO:0000313" key="5">
    <source>
        <dbReference type="Proteomes" id="UP000440224"/>
    </source>
</evidence>
<dbReference type="Pfam" id="PF12804">
    <property type="entry name" value="NTP_transf_3"/>
    <property type="match status" value="1"/>
</dbReference>
<name>A0A6N7PJ24_9BACT</name>
<evidence type="ECO:0000256" key="2">
    <source>
        <dbReference type="ARBA" id="ARBA00022695"/>
    </source>
</evidence>
<keyword evidence="5" id="KW-1185">Reference proteome</keyword>
<dbReference type="Proteomes" id="UP000440224">
    <property type="component" value="Unassembled WGS sequence"/>
</dbReference>
<gene>
    <name evidence="4" type="ORF">GF068_08735</name>
</gene>
<proteinExistence type="predicted"/>
<evidence type="ECO:0000313" key="4">
    <source>
        <dbReference type="EMBL" id="MRG92009.1"/>
    </source>
</evidence>
<dbReference type="GO" id="GO:0016779">
    <property type="term" value="F:nucleotidyltransferase activity"/>
    <property type="evidence" value="ECO:0007669"/>
    <property type="project" value="UniProtKB-KW"/>
</dbReference>
<dbReference type="InterPro" id="IPR025877">
    <property type="entry name" value="MobA-like_NTP_Trfase"/>
</dbReference>
<dbReference type="EMBL" id="WJIE01000002">
    <property type="protein sequence ID" value="MRG92009.1"/>
    <property type="molecule type" value="Genomic_DNA"/>
</dbReference>
<dbReference type="InterPro" id="IPR050065">
    <property type="entry name" value="GlmU-like"/>
</dbReference>
<keyword evidence="2" id="KW-0548">Nucleotidyltransferase</keyword>
<dbReference type="Gene3D" id="3.90.550.10">
    <property type="entry name" value="Spore Coat Polysaccharide Biosynthesis Protein SpsA, Chain A"/>
    <property type="match status" value="1"/>
</dbReference>
<dbReference type="AlphaFoldDB" id="A0A6N7PJ24"/>
<dbReference type="PANTHER" id="PTHR43584:SF8">
    <property type="entry name" value="N-ACETYLMURAMATE ALPHA-1-PHOSPHATE URIDYLYLTRANSFERASE"/>
    <property type="match status" value="1"/>
</dbReference>
<sequence length="351" mass="38042">MKTHLPRHARRCFSARVMMARGSACRSRAGVALLQHCEAPEHRSWKRTEGNCFAGRRRATRGAFGLGTAPSMLEKRTMERAIVLAAGTGSRLVSGEIAPKPLKPVAGVPLLVRILRTLRAEGIREVVVVTGYKEELIQRALAAESSLGLSISFVSNTQYERKNGVSLLAAREHVVPGTLLTMADHLYSPAIVRRLSALDLPSRAAALAVDYDIPRCFDLDDATKVRVERGRIVDIGKEIAAYDALDTGVFRIGPSLVEALDRVYAAKGDCSLSEGVRALADEGMFFACDAGDARWIDVDTPAALEQAELLLARFGDGLDRDALRIDPRPADRVAPLSRSWAAGYQPAADAE</sequence>